<evidence type="ECO:0000256" key="1">
    <source>
        <dbReference type="ARBA" id="ARBA00022485"/>
    </source>
</evidence>
<keyword evidence="8" id="KW-1133">Transmembrane helix</keyword>
<comment type="catalytic activity">
    <reaction evidence="6">
        <text>a quinone + NADH + 5 H(+)(in) = a quinol + NAD(+) + 4 H(+)(out)</text>
        <dbReference type="Rhea" id="RHEA:57888"/>
        <dbReference type="ChEBI" id="CHEBI:15378"/>
        <dbReference type="ChEBI" id="CHEBI:24646"/>
        <dbReference type="ChEBI" id="CHEBI:57540"/>
        <dbReference type="ChEBI" id="CHEBI:57945"/>
        <dbReference type="ChEBI" id="CHEBI:132124"/>
    </reaction>
</comment>
<keyword evidence="6" id="KW-1278">Translocase</keyword>
<proteinExistence type="inferred from homology"/>
<reference evidence="10" key="1">
    <citation type="journal article" date="2020" name="mSystems">
        <title>Genome- and Community-Level Interaction Insights into Carbon Utilization and Element Cycling Functions of Hydrothermarchaeota in Hydrothermal Sediment.</title>
        <authorList>
            <person name="Zhou Z."/>
            <person name="Liu Y."/>
            <person name="Xu W."/>
            <person name="Pan J."/>
            <person name="Luo Z.H."/>
            <person name="Li M."/>
        </authorList>
    </citation>
    <scope>NUCLEOTIDE SEQUENCE [LARGE SCALE GENOMIC DNA]</scope>
    <source>
        <strain evidence="10">SpSt-767</strain>
    </source>
</reference>
<feature type="binding site" evidence="6">
    <location>
        <position position="66"/>
    </location>
    <ligand>
        <name>[4Fe-4S] cluster</name>
        <dbReference type="ChEBI" id="CHEBI:49883"/>
        <label>1</label>
    </ligand>
</feature>
<dbReference type="GO" id="GO:0005506">
    <property type="term" value="F:iron ion binding"/>
    <property type="evidence" value="ECO:0007669"/>
    <property type="project" value="UniProtKB-UniRule"/>
</dbReference>
<protein>
    <recommendedName>
        <fullName evidence="6">NADH-quinone oxidoreductase subunit I</fullName>
        <ecNumber evidence="6">7.1.1.-</ecNumber>
    </recommendedName>
    <alternativeName>
        <fullName evidence="6">NADH dehydrogenase I subunit I</fullName>
    </alternativeName>
    <alternativeName>
        <fullName evidence="6">NDH-1 subunit I</fullName>
    </alternativeName>
</protein>
<evidence type="ECO:0000256" key="3">
    <source>
        <dbReference type="ARBA" id="ARBA00022737"/>
    </source>
</evidence>
<keyword evidence="6" id="KW-0874">Quinone</keyword>
<comment type="caution">
    <text evidence="10">The sequence shown here is derived from an EMBL/GenBank/DDBJ whole genome shotgun (WGS) entry which is preliminary data.</text>
</comment>
<feature type="transmembrane region" description="Helical" evidence="8">
    <location>
        <begin position="7"/>
        <end position="27"/>
    </location>
</feature>
<comment type="subunit">
    <text evidence="6">NDH-1 is composed of 14 different subunits. Subunits NuoA, H, J, K, L, M, N constitute the membrane sector of the complex.</text>
</comment>
<evidence type="ECO:0000313" key="10">
    <source>
        <dbReference type="EMBL" id="HHS30041.1"/>
    </source>
</evidence>
<feature type="region of interest" description="Disordered" evidence="7">
    <location>
        <begin position="153"/>
        <end position="174"/>
    </location>
</feature>
<dbReference type="InterPro" id="IPR010226">
    <property type="entry name" value="NADH_quinone_OxRdtase_chainI"/>
</dbReference>
<dbReference type="AlphaFoldDB" id="A0A7V6DQC8"/>
<dbReference type="GO" id="GO:0050136">
    <property type="term" value="F:NADH dehydrogenase (quinone) (non-electrogenic) activity"/>
    <property type="evidence" value="ECO:0007669"/>
    <property type="project" value="UniProtKB-UniRule"/>
</dbReference>
<dbReference type="EMBL" id="DTGR01000160">
    <property type="protein sequence ID" value="HHS30041.1"/>
    <property type="molecule type" value="Genomic_DNA"/>
</dbReference>
<feature type="binding site" evidence="6">
    <location>
        <position position="105"/>
    </location>
    <ligand>
        <name>[4Fe-4S] cluster</name>
        <dbReference type="ChEBI" id="CHEBI:49883"/>
        <label>2</label>
    </ligand>
</feature>
<sequence>MVSYFKEVLVGFASLIGGMAVTIRYFFKPIVTVQYPREKITMTPRYRGHTQLVLDPETATHKCIACELCARTCPSQLITVKGVKVDAKKKVPWQYLIEYQYCSLCGLCLEVCPTSALEWSNEYRLANFSRQDNVIDLLVRLQKQQRLAGVAVTPIPEPPAETEAEASSSGEVKE</sequence>
<comment type="function">
    <text evidence="6">NDH-1 shuttles electrons from NADH, via FMN and iron-sulfur (Fe-S) centers, to quinones in the respiratory chain. The immediate electron acceptor for the enzyme in this species is believed to be ubiquinone. Couples the redox reaction to proton translocation (for every two electrons transferred, four hydrogen ions are translocated across the cytoplasmic membrane), and thus conserves the redox energy in a proton gradient.</text>
</comment>
<dbReference type="GO" id="GO:0048038">
    <property type="term" value="F:quinone binding"/>
    <property type="evidence" value="ECO:0007669"/>
    <property type="project" value="UniProtKB-KW"/>
</dbReference>
<dbReference type="InterPro" id="IPR017896">
    <property type="entry name" value="4Fe4S_Fe-S-bd"/>
</dbReference>
<keyword evidence="3" id="KW-0677">Repeat</keyword>
<dbReference type="Pfam" id="PF12838">
    <property type="entry name" value="Fer4_7"/>
    <property type="match status" value="1"/>
</dbReference>
<dbReference type="Gene3D" id="3.30.70.3270">
    <property type="match status" value="1"/>
</dbReference>
<dbReference type="GO" id="GO:0051539">
    <property type="term" value="F:4 iron, 4 sulfur cluster binding"/>
    <property type="evidence" value="ECO:0007669"/>
    <property type="project" value="UniProtKB-KW"/>
</dbReference>
<dbReference type="InterPro" id="IPR017900">
    <property type="entry name" value="4Fe4S_Fe_S_CS"/>
</dbReference>
<feature type="binding site" evidence="6">
    <location>
        <position position="73"/>
    </location>
    <ligand>
        <name>[4Fe-4S] cluster</name>
        <dbReference type="ChEBI" id="CHEBI:49883"/>
        <label>2</label>
    </ligand>
</feature>
<accession>A0A7V6DQC8</accession>
<evidence type="ECO:0000256" key="2">
    <source>
        <dbReference type="ARBA" id="ARBA00022723"/>
    </source>
</evidence>
<keyword evidence="5 6" id="KW-0411">Iron-sulfur</keyword>
<dbReference type="GO" id="GO:0005886">
    <property type="term" value="C:plasma membrane"/>
    <property type="evidence" value="ECO:0007669"/>
    <property type="project" value="UniProtKB-SubCell"/>
</dbReference>
<feature type="binding site" evidence="6">
    <location>
        <position position="63"/>
    </location>
    <ligand>
        <name>[4Fe-4S] cluster</name>
        <dbReference type="ChEBI" id="CHEBI:49883"/>
        <label>1</label>
    </ligand>
</feature>
<gene>
    <name evidence="6" type="primary">nuoI</name>
    <name evidence="10" type="ORF">ENV52_10125</name>
</gene>
<keyword evidence="6 8" id="KW-0472">Membrane</keyword>
<feature type="binding site" evidence="6">
    <location>
        <position position="69"/>
    </location>
    <ligand>
        <name>[4Fe-4S] cluster</name>
        <dbReference type="ChEBI" id="CHEBI:49883"/>
        <label>1</label>
    </ligand>
</feature>
<dbReference type="PROSITE" id="PS00198">
    <property type="entry name" value="4FE4S_FER_1"/>
    <property type="match status" value="2"/>
</dbReference>
<feature type="binding site" evidence="6">
    <location>
        <position position="112"/>
    </location>
    <ligand>
        <name>[4Fe-4S] cluster</name>
        <dbReference type="ChEBI" id="CHEBI:49883"/>
        <label>1</label>
    </ligand>
</feature>
<keyword evidence="2 6" id="KW-0479">Metal-binding</keyword>
<feature type="domain" description="4Fe-4S ferredoxin-type" evidence="9">
    <location>
        <begin position="93"/>
        <end position="122"/>
    </location>
</feature>
<feature type="binding site" evidence="6">
    <location>
        <position position="102"/>
    </location>
    <ligand>
        <name>[4Fe-4S] cluster</name>
        <dbReference type="ChEBI" id="CHEBI:49883"/>
        <label>2</label>
    </ligand>
</feature>
<comment type="cofactor">
    <cofactor evidence="6">
        <name>[4Fe-4S] cluster</name>
        <dbReference type="ChEBI" id="CHEBI:49883"/>
    </cofactor>
    <text evidence="6">Binds 2 [4Fe-4S] clusters per subunit.</text>
</comment>
<evidence type="ECO:0000256" key="8">
    <source>
        <dbReference type="SAM" id="Phobius"/>
    </source>
</evidence>
<comment type="similarity">
    <text evidence="6">Belongs to the complex I 23 kDa subunit family.</text>
</comment>
<dbReference type="HAMAP" id="MF_01351">
    <property type="entry name" value="NDH1_NuoI"/>
    <property type="match status" value="1"/>
</dbReference>
<dbReference type="PANTHER" id="PTHR10849">
    <property type="entry name" value="NADH DEHYDROGENASE UBIQUINONE IRON-SULFUR PROTEIN 8, MITOCHONDRIAL"/>
    <property type="match status" value="1"/>
</dbReference>
<dbReference type="SUPFAM" id="SSF54862">
    <property type="entry name" value="4Fe-4S ferredoxins"/>
    <property type="match status" value="1"/>
</dbReference>
<keyword evidence="6" id="KW-0830">Ubiquinone</keyword>
<name>A0A7V6DQC8_9BACT</name>
<evidence type="ECO:0000256" key="4">
    <source>
        <dbReference type="ARBA" id="ARBA00023004"/>
    </source>
</evidence>
<dbReference type="PROSITE" id="PS51379">
    <property type="entry name" value="4FE4S_FER_2"/>
    <property type="match status" value="2"/>
</dbReference>
<keyword evidence="6" id="KW-1003">Cell membrane</keyword>
<evidence type="ECO:0000256" key="6">
    <source>
        <dbReference type="HAMAP-Rule" id="MF_01351"/>
    </source>
</evidence>
<evidence type="ECO:0000256" key="5">
    <source>
        <dbReference type="ARBA" id="ARBA00023014"/>
    </source>
</evidence>
<keyword evidence="8" id="KW-0812">Transmembrane</keyword>
<feature type="domain" description="4Fe-4S ferredoxin-type" evidence="9">
    <location>
        <begin position="50"/>
        <end position="83"/>
    </location>
</feature>
<keyword evidence="6" id="KW-0520">NAD</keyword>
<keyword evidence="1 6" id="KW-0004">4Fe-4S</keyword>
<dbReference type="EC" id="7.1.1.-" evidence="6"/>
<comment type="subcellular location">
    <subcellularLocation>
        <location evidence="6">Cell membrane</location>
        <topology evidence="6">Peripheral membrane protein</topology>
    </subcellularLocation>
</comment>
<evidence type="ECO:0000256" key="7">
    <source>
        <dbReference type="SAM" id="MobiDB-lite"/>
    </source>
</evidence>
<dbReference type="NCBIfam" id="TIGR01971">
    <property type="entry name" value="NuoI"/>
    <property type="match status" value="1"/>
</dbReference>
<evidence type="ECO:0000259" key="9">
    <source>
        <dbReference type="PROSITE" id="PS51379"/>
    </source>
</evidence>
<keyword evidence="4 6" id="KW-0408">Iron</keyword>
<organism evidence="10">
    <name type="scientific">Desulfobacca acetoxidans</name>
    <dbReference type="NCBI Taxonomy" id="60893"/>
    <lineage>
        <taxon>Bacteria</taxon>
        <taxon>Pseudomonadati</taxon>
        <taxon>Thermodesulfobacteriota</taxon>
        <taxon>Desulfobaccia</taxon>
        <taxon>Desulfobaccales</taxon>
        <taxon>Desulfobaccaceae</taxon>
        <taxon>Desulfobacca</taxon>
    </lineage>
</organism>
<feature type="binding site" evidence="6">
    <location>
        <position position="108"/>
    </location>
    <ligand>
        <name>[4Fe-4S] cluster</name>
        <dbReference type="ChEBI" id="CHEBI:49883"/>
        <label>2</label>
    </ligand>
</feature>